<reference evidence="5 6" key="1">
    <citation type="submission" date="2019-06" db="EMBL/GenBank/DDBJ databases">
        <title>The draft genome of Rhizobium smilacinae PTYR-5.</title>
        <authorList>
            <person name="Liu L."/>
            <person name="Li L."/>
            <person name="Zhang X."/>
        </authorList>
    </citation>
    <scope>NUCLEOTIDE SEQUENCE [LARGE SCALE GENOMIC DNA]</scope>
    <source>
        <strain evidence="5 6">PTYR-5</strain>
    </source>
</reference>
<dbReference type="GO" id="GO:0003857">
    <property type="term" value="F:(3S)-3-hydroxyacyl-CoA dehydrogenase (NAD+) activity"/>
    <property type="evidence" value="ECO:0007669"/>
    <property type="project" value="UniProtKB-EC"/>
</dbReference>
<evidence type="ECO:0000256" key="1">
    <source>
        <dbReference type="ARBA" id="ARBA00009463"/>
    </source>
</evidence>
<dbReference type="NCBIfam" id="NF004783">
    <property type="entry name" value="PRK06129.1"/>
    <property type="match status" value="1"/>
</dbReference>
<name>A0A5C4XDJ8_9HYPH</name>
<proteinExistence type="inferred from homology"/>
<dbReference type="GO" id="GO:0006631">
    <property type="term" value="P:fatty acid metabolic process"/>
    <property type="evidence" value="ECO:0007669"/>
    <property type="project" value="InterPro"/>
</dbReference>
<keyword evidence="2 5" id="KW-0560">Oxidoreductase</keyword>
<dbReference type="PANTHER" id="PTHR48075:SF1">
    <property type="entry name" value="LAMBDA-CRYSTALLIN HOMOLOG"/>
    <property type="match status" value="1"/>
</dbReference>
<feature type="domain" description="3-hydroxyacyl-CoA dehydrogenase C-terminal" evidence="3">
    <location>
        <begin position="188"/>
        <end position="249"/>
    </location>
</feature>
<evidence type="ECO:0000259" key="4">
    <source>
        <dbReference type="Pfam" id="PF02737"/>
    </source>
</evidence>
<dbReference type="SUPFAM" id="SSF51735">
    <property type="entry name" value="NAD(P)-binding Rossmann-fold domains"/>
    <property type="match status" value="1"/>
</dbReference>
<organism evidence="5 6">
    <name type="scientific">Aliirhizobium smilacinae</name>
    <dbReference type="NCBI Taxonomy" id="1395944"/>
    <lineage>
        <taxon>Bacteria</taxon>
        <taxon>Pseudomonadati</taxon>
        <taxon>Pseudomonadota</taxon>
        <taxon>Alphaproteobacteria</taxon>
        <taxon>Hyphomicrobiales</taxon>
        <taxon>Rhizobiaceae</taxon>
        <taxon>Aliirhizobium</taxon>
    </lineage>
</organism>
<dbReference type="EC" id="1.1.1.35" evidence="5"/>
<dbReference type="InterPro" id="IPR008927">
    <property type="entry name" value="6-PGluconate_DH-like_C_sf"/>
</dbReference>
<dbReference type="PANTHER" id="PTHR48075">
    <property type="entry name" value="3-HYDROXYACYL-COA DEHYDROGENASE FAMILY PROTEIN"/>
    <property type="match status" value="1"/>
</dbReference>
<dbReference type="Pfam" id="PF00725">
    <property type="entry name" value="3HCDH"/>
    <property type="match status" value="1"/>
</dbReference>
<dbReference type="Gene3D" id="3.40.50.720">
    <property type="entry name" value="NAD(P)-binding Rossmann-like Domain"/>
    <property type="match status" value="1"/>
</dbReference>
<evidence type="ECO:0000259" key="3">
    <source>
        <dbReference type="Pfam" id="PF00725"/>
    </source>
</evidence>
<dbReference type="OrthoDB" id="9803287at2"/>
<feature type="domain" description="3-hydroxyacyl-CoA dehydrogenase NAD binding" evidence="4">
    <location>
        <begin position="5"/>
        <end position="182"/>
    </location>
</feature>
<dbReference type="SUPFAM" id="SSF48179">
    <property type="entry name" value="6-phosphogluconate dehydrogenase C-terminal domain-like"/>
    <property type="match status" value="1"/>
</dbReference>
<gene>
    <name evidence="5" type="ORF">FHP24_20240</name>
</gene>
<evidence type="ECO:0000256" key="2">
    <source>
        <dbReference type="ARBA" id="ARBA00023002"/>
    </source>
</evidence>
<accession>A0A5C4XDJ8</accession>
<dbReference type="InterPro" id="IPR006176">
    <property type="entry name" value="3-OHacyl-CoA_DH_NAD-bd"/>
</dbReference>
<protein>
    <submittedName>
        <fullName evidence="5">3-hydroxyacyl-CoA dehydrogenase</fullName>
        <ecNumber evidence="5">1.1.1.35</ecNumber>
    </submittedName>
</protein>
<dbReference type="InterPro" id="IPR006108">
    <property type="entry name" value="3HC_DH_C"/>
</dbReference>
<dbReference type="InterPro" id="IPR013328">
    <property type="entry name" value="6PGD_dom2"/>
</dbReference>
<dbReference type="InterPro" id="IPR036291">
    <property type="entry name" value="NAD(P)-bd_dom_sf"/>
</dbReference>
<dbReference type="GO" id="GO:0050104">
    <property type="term" value="F:L-gulonate 3-dehydrogenase activity"/>
    <property type="evidence" value="ECO:0007669"/>
    <property type="project" value="TreeGrafter"/>
</dbReference>
<dbReference type="EMBL" id="VDMN01000005">
    <property type="protein sequence ID" value="TNM61603.1"/>
    <property type="molecule type" value="Genomic_DNA"/>
</dbReference>
<evidence type="ECO:0000313" key="6">
    <source>
        <dbReference type="Proteomes" id="UP000311605"/>
    </source>
</evidence>
<dbReference type="AlphaFoldDB" id="A0A5C4XDJ8"/>
<evidence type="ECO:0000313" key="5">
    <source>
        <dbReference type="EMBL" id="TNM61603.1"/>
    </source>
</evidence>
<keyword evidence="6" id="KW-1185">Reference proteome</keyword>
<dbReference type="Pfam" id="PF02737">
    <property type="entry name" value="3HCDH_N"/>
    <property type="match status" value="1"/>
</dbReference>
<dbReference type="Gene3D" id="1.10.1040.10">
    <property type="entry name" value="N-(1-d-carboxylethyl)-l-norvaline Dehydrogenase, domain 2"/>
    <property type="match status" value="1"/>
</dbReference>
<comment type="similarity">
    <text evidence="1">Belongs to the 3-hydroxyacyl-CoA dehydrogenase family.</text>
</comment>
<sequence length="326" mass="35724">MEIRHIAIVGTGIMGNSWAIVYARAGFRVSLYDREAGPRALAPQKIRTALEHSRPLLRDGDTVDGVLERITVRGELVDAVSGAQFVHECIEEKIDSKKAIFAELSKLAEPNAILASSTSSFPVSTFASELDNRERCIVVHPATPPHLLPVTEVCPAPFTDEDVTSAVFALLRECGQVPVLIKREIPSFVLNRLQGALIVEMFRCLNDDIISPADMDTIISEGFGLRWAFLGPFEAADLSSSGGVREYFERFGFIFNAIASDFGIAEPVVVPASIDKIERYVRERLPISAIASRAQWRDESIISLRTLKISQRSPTLDSDGPSGGIE</sequence>
<dbReference type="Proteomes" id="UP000311605">
    <property type="component" value="Unassembled WGS sequence"/>
</dbReference>
<comment type="caution">
    <text evidence="5">The sequence shown here is derived from an EMBL/GenBank/DDBJ whole genome shotgun (WGS) entry which is preliminary data.</text>
</comment>
<dbReference type="RefSeq" id="WP_139678051.1">
    <property type="nucleotide sequence ID" value="NZ_VDMN01000005.1"/>
</dbReference>
<dbReference type="GO" id="GO:0070403">
    <property type="term" value="F:NAD+ binding"/>
    <property type="evidence" value="ECO:0007669"/>
    <property type="project" value="InterPro"/>
</dbReference>